<dbReference type="Proteomes" id="UP000606786">
    <property type="component" value="Unassembled WGS sequence"/>
</dbReference>
<reference evidence="1" key="1">
    <citation type="submission" date="2020-11" db="EMBL/GenBank/DDBJ databases">
        <authorList>
            <person name="Whitehead M."/>
        </authorList>
    </citation>
    <scope>NUCLEOTIDE SEQUENCE</scope>
    <source>
        <strain evidence="1">EGII</strain>
    </source>
</reference>
<proteinExistence type="predicted"/>
<name>A0A811VKI9_CERCA</name>
<comment type="caution">
    <text evidence="1">The sequence shown here is derived from an EMBL/GenBank/DDBJ whole genome shotgun (WGS) entry which is preliminary data.</text>
</comment>
<gene>
    <name evidence="1" type="ORF">CCAP1982_LOCUS23453</name>
</gene>
<evidence type="ECO:0000313" key="1">
    <source>
        <dbReference type="EMBL" id="CAD7015514.1"/>
    </source>
</evidence>
<keyword evidence="2" id="KW-1185">Reference proteome</keyword>
<evidence type="ECO:0000313" key="2">
    <source>
        <dbReference type="Proteomes" id="UP000606786"/>
    </source>
</evidence>
<protein>
    <submittedName>
        <fullName evidence="1">(Mediterranean fruit fly) hypothetical protein</fullName>
    </submittedName>
</protein>
<sequence length="54" mass="6375">MILQHCPLYPVLLRVGDMSLSSSSDWEKSRHTFQKLWPKDHNIKGWLEFSDDDS</sequence>
<dbReference type="AlphaFoldDB" id="A0A811VKI9"/>
<dbReference type="EMBL" id="CAJHJT010000070">
    <property type="protein sequence ID" value="CAD7015514.1"/>
    <property type="molecule type" value="Genomic_DNA"/>
</dbReference>
<organism evidence="1 2">
    <name type="scientific">Ceratitis capitata</name>
    <name type="common">Mediterranean fruit fly</name>
    <name type="synonym">Tephritis capitata</name>
    <dbReference type="NCBI Taxonomy" id="7213"/>
    <lineage>
        <taxon>Eukaryota</taxon>
        <taxon>Metazoa</taxon>
        <taxon>Ecdysozoa</taxon>
        <taxon>Arthropoda</taxon>
        <taxon>Hexapoda</taxon>
        <taxon>Insecta</taxon>
        <taxon>Pterygota</taxon>
        <taxon>Neoptera</taxon>
        <taxon>Endopterygota</taxon>
        <taxon>Diptera</taxon>
        <taxon>Brachycera</taxon>
        <taxon>Muscomorpha</taxon>
        <taxon>Tephritoidea</taxon>
        <taxon>Tephritidae</taxon>
        <taxon>Ceratitis</taxon>
        <taxon>Ceratitis</taxon>
    </lineage>
</organism>
<feature type="non-terminal residue" evidence="1">
    <location>
        <position position="54"/>
    </location>
</feature>
<accession>A0A811VKI9</accession>